<evidence type="ECO:0000313" key="2">
    <source>
        <dbReference type="Proteomes" id="UP001165492"/>
    </source>
</evidence>
<dbReference type="Proteomes" id="UP001165492">
    <property type="component" value="Unassembled WGS sequence"/>
</dbReference>
<reference evidence="1" key="1">
    <citation type="submission" date="2021-11" db="EMBL/GenBank/DDBJ databases">
        <title>Description of a new species Pelosinus isolated from the bottom sediments of Lake Baikal.</title>
        <authorList>
            <person name="Zakharyuk A."/>
        </authorList>
    </citation>
    <scope>NUCLEOTIDE SEQUENCE</scope>
    <source>
        <strain evidence="1">Bkl1</strain>
    </source>
</reference>
<dbReference type="RefSeq" id="WP_007956479.1">
    <property type="nucleotide sequence ID" value="NZ_JAJHJB010000003.1"/>
</dbReference>
<keyword evidence="2" id="KW-1185">Reference proteome</keyword>
<dbReference type="EMBL" id="JAJHJB010000003">
    <property type="protein sequence ID" value="MCC5464474.1"/>
    <property type="molecule type" value="Genomic_DNA"/>
</dbReference>
<protein>
    <recommendedName>
        <fullName evidence="3">Transposase</fullName>
    </recommendedName>
</protein>
<evidence type="ECO:0008006" key="3">
    <source>
        <dbReference type="Google" id="ProtNLM"/>
    </source>
</evidence>
<proteinExistence type="predicted"/>
<comment type="caution">
    <text evidence="1">The sequence shown here is derived from an EMBL/GenBank/DDBJ whole genome shotgun (WGS) entry which is preliminary data.</text>
</comment>
<sequence length="57" mass="6686">MHKQLWCEHVEKVAKYITVEYHFGNETKKLRIQSWLCPECGVHGANSEVIFPITISR</sequence>
<organism evidence="1 2">
    <name type="scientific">Pelosinus baikalensis</name>
    <dbReference type="NCBI Taxonomy" id="2892015"/>
    <lineage>
        <taxon>Bacteria</taxon>
        <taxon>Bacillati</taxon>
        <taxon>Bacillota</taxon>
        <taxon>Negativicutes</taxon>
        <taxon>Selenomonadales</taxon>
        <taxon>Sporomusaceae</taxon>
        <taxon>Pelosinus</taxon>
    </lineage>
</organism>
<name>A0ABS8HPH5_9FIRM</name>
<accession>A0ABS8HPH5</accession>
<evidence type="ECO:0000313" key="1">
    <source>
        <dbReference type="EMBL" id="MCC5464474.1"/>
    </source>
</evidence>
<gene>
    <name evidence="1" type="ORF">LMF89_03735</name>
</gene>